<sequence>MAHVRSDANRGDETPDTEKDLNISGSGEAIQLQQTADEFERYWHASPEYAKLQTEISTYEQAYPVEKDGQGIAQLRQTKAAFQAKHAIKLTTKRAYQRLWNDLSATLTPRIINVVIALIISSIYYGTPNDTSGFSSQGATLFMAILLNALSAISEITTLRPLLSILLITFITTFTMSAVFRTMGAITKTVSQAMTLAGVLILALVIYTGYVISVPQMHPWFSWICWINPIFYAFEILIANEFHGREFPCPSNSLIPPYNPPVGDSWICSTVGSVAGQAYTSGDAYIAETYEYYYSHVWRNFGILVAFTVGFMIIYFVASEVNSSTTSTSETLVFRRGHVPAYLMDTKDAGQSTEDNSPYVGRKSHGDGEMQVHDLEPQTDIFTWRDVVYDVEIKGEPRRLLDHVLGWVKPGTLTALMGVSGAGKTTLLDVLAKRTTIGTIAGDMFVNGQPLDAGFQRKTGYVQQQDLHLSTATVRESLQFSALLRQPKSVSKEEKFKLVESGLNVEQRKLLTIGVELAARPKLLLFLDEPTSGLDSQSSWAICAFLRKLADMGQAVLCTTHQPSAILFQEFDRLLFLAQGGKAVYFGEIGENSRTLLDYFESNGACKCDSQENPAEYMLDVVTNHTSNTGEDWNTCWNASRQRQAVDEHIDLLHAENMDPSNTEHKCDESSSEFAAPIFQQYWRMPSYIASKWVLAIASGLFIGFSFYKPEQNLAGMSIVLFGVFMISTIFTTLVNQVQPLFVTQRERYEIVAGILLFACVYYPVAGVQTSDRQCLVLLFLIQFLLYASTVAHMTIAALPNTQSASAIVTPLFMMSLTFCSFWIFMYRVSPITYWIGGIVATQLHNRTITCSDTEISVFDPPQGQMCGEYLSDFLQVAPGQLSNHNDTSQCQYCSLAVADQFLAGVRIYWSERWL</sequence>
<feature type="transmembrane region" description="Helical" evidence="10">
    <location>
        <begin position="805"/>
        <end position="825"/>
    </location>
</feature>
<protein>
    <recommendedName>
        <fullName evidence="11">ABC transporter domain-containing protein</fullName>
    </recommendedName>
</protein>
<evidence type="ECO:0000256" key="4">
    <source>
        <dbReference type="ARBA" id="ARBA00022692"/>
    </source>
</evidence>
<evidence type="ECO:0000313" key="13">
    <source>
        <dbReference type="Proteomes" id="UP000717696"/>
    </source>
</evidence>
<feature type="domain" description="ABC transporter" evidence="11">
    <location>
        <begin position="382"/>
        <end position="605"/>
    </location>
</feature>
<dbReference type="Gene3D" id="3.40.50.300">
    <property type="entry name" value="P-loop containing nucleotide triphosphate hydrolases"/>
    <property type="match status" value="1"/>
</dbReference>
<dbReference type="InterPro" id="IPR027417">
    <property type="entry name" value="P-loop_NTPase"/>
</dbReference>
<feature type="compositionally biased region" description="Basic and acidic residues" evidence="9">
    <location>
        <begin position="1"/>
        <end position="21"/>
    </location>
</feature>
<dbReference type="EMBL" id="JAGMUU010000009">
    <property type="protein sequence ID" value="KAH7145362.1"/>
    <property type="molecule type" value="Genomic_DNA"/>
</dbReference>
<keyword evidence="4 10" id="KW-0812">Transmembrane</keyword>
<reference evidence="12" key="1">
    <citation type="journal article" date="2021" name="Nat. Commun.">
        <title>Genetic determinants of endophytism in the Arabidopsis root mycobiome.</title>
        <authorList>
            <person name="Mesny F."/>
            <person name="Miyauchi S."/>
            <person name="Thiergart T."/>
            <person name="Pickel B."/>
            <person name="Atanasova L."/>
            <person name="Karlsson M."/>
            <person name="Huettel B."/>
            <person name="Barry K.W."/>
            <person name="Haridas S."/>
            <person name="Chen C."/>
            <person name="Bauer D."/>
            <person name="Andreopoulos W."/>
            <person name="Pangilinan J."/>
            <person name="LaButti K."/>
            <person name="Riley R."/>
            <person name="Lipzen A."/>
            <person name="Clum A."/>
            <person name="Drula E."/>
            <person name="Henrissat B."/>
            <person name="Kohler A."/>
            <person name="Grigoriev I.V."/>
            <person name="Martin F.M."/>
            <person name="Hacquard S."/>
        </authorList>
    </citation>
    <scope>NUCLEOTIDE SEQUENCE</scope>
    <source>
        <strain evidence="12">MPI-CAGE-AT-0021</strain>
    </source>
</reference>
<keyword evidence="3" id="KW-0813">Transport</keyword>
<dbReference type="PROSITE" id="PS50893">
    <property type="entry name" value="ABC_TRANSPORTER_2"/>
    <property type="match status" value="1"/>
</dbReference>
<comment type="similarity">
    <text evidence="2">Belongs to the ABC transporter superfamily. ABCG family. PDR (TC 3.A.1.205) subfamily.</text>
</comment>
<feature type="transmembrane region" description="Helical" evidence="10">
    <location>
        <begin position="193"/>
        <end position="214"/>
    </location>
</feature>
<feature type="transmembrane region" description="Helical" evidence="10">
    <location>
        <begin position="748"/>
        <end position="765"/>
    </location>
</feature>
<feature type="transmembrane region" description="Helical" evidence="10">
    <location>
        <begin position="107"/>
        <end position="126"/>
    </location>
</feature>
<dbReference type="Pfam" id="PF06422">
    <property type="entry name" value="PDR_CDR"/>
    <property type="match status" value="1"/>
</dbReference>
<evidence type="ECO:0000256" key="6">
    <source>
        <dbReference type="ARBA" id="ARBA00022840"/>
    </source>
</evidence>
<dbReference type="SMART" id="SM00382">
    <property type="entry name" value="AAA"/>
    <property type="match status" value="1"/>
</dbReference>
<dbReference type="Proteomes" id="UP000717696">
    <property type="component" value="Unassembled WGS sequence"/>
</dbReference>
<dbReference type="InterPro" id="IPR043926">
    <property type="entry name" value="ABCG_dom"/>
</dbReference>
<dbReference type="InterPro" id="IPR003593">
    <property type="entry name" value="AAA+_ATPase"/>
</dbReference>
<dbReference type="GO" id="GO:0140359">
    <property type="term" value="F:ABC-type transporter activity"/>
    <property type="evidence" value="ECO:0007669"/>
    <property type="project" value="InterPro"/>
</dbReference>
<dbReference type="OrthoDB" id="245989at2759"/>
<dbReference type="Pfam" id="PF19055">
    <property type="entry name" value="ABC2_membrane_7"/>
    <property type="match status" value="1"/>
</dbReference>
<evidence type="ECO:0000256" key="10">
    <source>
        <dbReference type="SAM" id="Phobius"/>
    </source>
</evidence>
<evidence type="ECO:0000313" key="12">
    <source>
        <dbReference type="EMBL" id="KAH7145362.1"/>
    </source>
</evidence>
<feature type="transmembrane region" description="Helical" evidence="10">
    <location>
        <begin position="688"/>
        <end position="708"/>
    </location>
</feature>
<dbReference type="SUPFAM" id="SSF52540">
    <property type="entry name" value="P-loop containing nucleoside triphosphate hydrolases"/>
    <property type="match status" value="1"/>
</dbReference>
<dbReference type="InterPro" id="IPR034003">
    <property type="entry name" value="ABCG_PDR_2"/>
</dbReference>
<dbReference type="InterPro" id="IPR003439">
    <property type="entry name" value="ABC_transporter-like_ATP-bd"/>
</dbReference>
<evidence type="ECO:0000256" key="8">
    <source>
        <dbReference type="ARBA" id="ARBA00023136"/>
    </source>
</evidence>
<gene>
    <name evidence="12" type="ORF">B0J13DRAFT_595349</name>
</gene>
<dbReference type="AlphaFoldDB" id="A0A9P9EU97"/>
<proteinExistence type="inferred from homology"/>
<dbReference type="GO" id="GO:0016020">
    <property type="term" value="C:membrane"/>
    <property type="evidence" value="ECO:0007669"/>
    <property type="project" value="UniProtKB-SubCell"/>
</dbReference>
<evidence type="ECO:0000256" key="9">
    <source>
        <dbReference type="SAM" id="MobiDB-lite"/>
    </source>
</evidence>
<accession>A0A9P9EU97</accession>
<keyword evidence="13" id="KW-1185">Reference proteome</keyword>
<feature type="region of interest" description="Disordered" evidence="9">
    <location>
        <begin position="1"/>
        <end position="26"/>
    </location>
</feature>
<evidence type="ECO:0000256" key="2">
    <source>
        <dbReference type="ARBA" id="ARBA00006012"/>
    </source>
</evidence>
<evidence type="ECO:0000256" key="5">
    <source>
        <dbReference type="ARBA" id="ARBA00022741"/>
    </source>
</evidence>
<feature type="transmembrane region" description="Helical" evidence="10">
    <location>
        <begin position="715"/>
        <end position="736"/>
    </location>
</feature>
<dbReference type="InterPro" id="IPR010929">
    <property type="entry name" value="PDR_CDR_ABC"/>
</dbReference>
<dbReference type="GO" id="GO:0016887">
    <property type="term" value="F:ATP hydrolysis activity"/>
    <property type="evidence" value="ECO:0007669"/>
    <property type="project" value="InterPro"/>
</dbReference>
<feature type="transmembrane region" description="Helical" evidence="10">
    <location>
        <begin position="777"/>
        <end position="799"/>
    </location>
</feature>
<keyword evidence="5" id="KW-0547">Nucleotide-binding</keyword>
<keyword evidence="6" id="KW-0067">ATP-binding</keyword>
<keyword evidence="8 10" id="KW-0472">Membrane</keyword>
<feature type="transmembrane region" description="Helical" evidence="10">
    <location>
        <begin position="220"/>
        <end position="238"/>
    </location>
</feature>
<comment type="caution">
    <text evidence="12">The sequence shown here is derived from an EMBL/GenBank/DDBJ whole genome shotgun (WGS) entry which is preliminary data.</text>
</comment>
<keyword evidence="7 10" id="KW-1133">Transmembrane helix</keyword>
<dbReference type="CDD" id="cd03232">
    <property type="entry name" value="ABCG_PDR_domain2"/>
    <property type="match status" value="1"/>
</dbReference>
<comment type="subcellular location">
    <subcellularLocation>
        <location evidence="1">Membrane</location>
        <topology evidence="1">Multi-pass membrane protein</topology>
    </subcellularLocation>
</comment>
<dbReference type="InterPro" id="IPR013525">
    <property type="entry name" value="ABC2_TM"/>
</dbReference>
<dbReference type="Pfam" id="PF00005">
    <property type="entry name" value="ABC_tran"/>
    <property type="match status" value="1"/>
</dbReference>
<feature type="transmembrane region" description="Helical" evidence="10">
    <location>
        <begin position="301"/>
        <end position="318"/>
    </location>
</feature>
<evidence type="ECO:0000256" key="1">
    <source>
        <dbReference type="ARBA" id="ARBA00004141"/>
    </source>
</evidence>
<dbReference type="Pfam" id="PF01061">
    <property type="entry name" value="ABC2_membrane"/>
    <property type="match status" value="3"/>
</dbReference>
<evidence type="ECO:0000256" key="7">
    <source>
        <dbReference type="ARBA" id="ARBA00022989"/>
    </source>
</evidence>
<evidence type="ECO:0000259" key="11">
    <source>
        <dbReference type="PROSITE" id="PS50893"/>
    </source>
</evidence>
<evidence type="ECO:0000256" key="3">
    <source>
        <dbReference type="ARBA" id="ARBA00022448"/>
    </source>
</evidence>
<dbReference type="GO" id="GO:0005524">
    <property type="term" value="F:ATP binding"/>
    <property type="evidence" value="ECO:0007669"/>
    <property type="project" value="UniProtKB-KW"/>
</dbReference>
<organism evidence="12 13">
    <name type="scientific">Dactylonectria estremocensis</name>
    <dbReference type="NCBI Taxonomy" id="1079267"/>
    <lineage>
        <taxon>Eukaryota</taxon>
        <taxon>Fungi</taxon>
        <taxon>Dikarya</taxon>
        <taxon>Ascomycota</taxon>
        <taxon>Pezizomycotina</taxon>
        <taxon>Sordariomycetes</taxon>
        <taxon>Hypocreomycetidae</taxon>
        <taxon>Hypocreales</taxon>
        <taxon>Nectriaceae</taxon>
        <taxon>Dactylonectria</taxon>
    </lineage>
</organism>
<feature type="transmembrane region" description="Helical" evidence="10">
    <location>
        <begin position="162"/>
        <end position="181"/>
    </location>
</feature>
<name>A0A9P9EU97_9HYPO</name>
<dbReference type="PANTHER" id="PTHR19241">
    <property type="entry name" value="ATP-BINDING CASSETTE TRANSPORTER"/>
    <property type="match status" value="1"/>
</dbReference>